<dbReference type="PANTHER" id="PTHR46720:SF3">
    <property type="entry name" value="FAD-BINDING DOMAIN-CONTAINING PROTEIN-RELATED"/>
    <property type="match status" value="1"/>
</dbReference>
<dbReference type="AlphaFoldDB" id="A0A1Y2DW97"/>
<sequence length="416" mass="45753">MNGNSSSQSKFRIAIIGSGPIGKLLACAAQLPPRIELVQYEADVLPLRPSFGYGVGPQALKAFNIANAELGQKVRDQCLLGHSWMRWWHSGESDRQLADVQMPEGEVHGWIGRDELLELLDASMPQSTLPIQYGKRLTSVTKVGEQLELEFQGGYKDIVDAVWACEGINSLCRQAIQGPDHKPPLYSGMLCFRGKVPAEYVRASLGDEFATGQYMLIGTQGWHILTFPIAAGAFINIAAFCVEHDWKQLRRDYKPTKDDILAYFQRRNKTADAILNMLIDLTPGGCQRLELMHLGQLGPFTNPELNITTFGDSANAMTPHMAGSMSTGIIGVATFVQEWNKRAHALKSEASHADIAFALAQASQAYEARHKPLAQNIVDASLRQGEFGWSSGITDADTLTRPFHSLWAAADKLELS</sequence>
<evidence type="ECO:0000256" key="4">
    <source>
        <dbReference type="ARBA" id="ARBA00023002"/>
    </source>
</evidence>
<dbReference type="InParanoid" id="A0A1Y2DW97"/>
<dbReference type="Proteomes" id="UP000193689">
    <property type="component" value="Unassembled WGS sequence"/>
</dbReference>
<organism evidence="5 6">
    <name type="scientific">Pseudomassariella vexata</name>
    <dbReference type="NCBI Taxonomy" id="1141098"/>
    <lineage>
        <taxon>Eukaryota</taxon>
        <taxon>Fungi</taxon>
        <taxon>Dikarya</taxon>
        <taxon>Ascomycota</taxon>
        <taxon>Pezizomycotina</taxon>
        <taxon>Sordariomycetes</taxon>
        <taxon>Xylariomycetidae</taxon>
        <taxon>Amphisphaeriales</taxon>
        <taxon>Pseudomassariaceae</taxon>
        <taxon>Pseudomassariella</taxon>
    </lineage>
</organism>
<gene>
    <name evidence="5" type="ORF">BCR38DRAFT_394429</name>
</gene>
<dbReference type="GO" id="GO:0044550">
    <property type="term" value="P:secondary metabolite biosynthetic process"/>
    <property type="evidence" value="ECO:0007669"/>
    <property type="project" value="TreeGrafter"/>
</dbReference>
<dbReference type="GeneID" id="63773825"/>
<keyword evidence="6" id="KW-1185">Reference proteome</keyword>
<evidence type="ECO:0000256" key="3">
    <source>
        <dbReference type="ARBA" id="ARBA00022827"/>
    </source>
</evidence>
<dbReference type="OrthoDB" id="4215871at2759"/>
<dbReference type="Gene3D" id="3.50.50.60">
    <property type="entry name" value="FAD/NAD(P)-binding domain"/>
    <property type="match status" value="1"/>
</dbReference>
<accession>A0A1Y2DW97</accession>
<keyword evidence="2" id="KW-0285">Flavoprotein</keyword>
<dbReference type="RefSeq" id="XP_040715126.1">
    <property type="nucleotide sequence ID" value="XM_040857613.1"/>
</dbReference>
<keyword evidence="3" id="KW-0274">FAD</keyword>
<keyword evidence="4" id="KW-0560">Oxidoreductase</keyword>
<dbReference type="SUPFAM" id="SSF51905">
    <property type="entry name" value="FAD/NAD(P)-binding domain"/>
    <property type="match status" value="1"/>
</dbReference>
<proteinExistence type="inferred from homology"/>
<protein>
    <submittedName>
        <fullName evidence="5">Putative salicylate hydroxylase</fullName>
    </submittedName>
</protein>
<dbReference type="EMBL" id="MCFJ01000008">
    <property type="protein sequence ID" value="ORY63469.1"/>
    <property type="molecule type" value="Genomic_DNA"/>
</dbReference>
<evidence type="ECO:0000256" key="2">
    <source>
        <dbReference type="ARBA" id="ARBA00022630"/>
    </source>
</evidence>
<name>A0A1Y2DW97_9PEZI</name>
<dbReference type="GO" id="GO:0016491">
    <property type="term" value="F:oxidoreductase activity"/>
    <property type="evidence" value="ECO:0007669"/>
    <property type="project" value="UniProtKB-KW"/>
</dbReference>
<evidence type="ECO:0000256" key="1">
    <source>
        <dbReference type="ARBA" id="ARBA00007992"/>
    </source>
</evidence>
<dbReference type="InterPro" id="IPR051104">
    <property type="entry name" value="FAD_monoxygenase"/>
</dbReference>
<comment type="caution">
    <text evidence="5">The sequence shown here is derived from an EMBL/GenBank/DDBJ whole genome shotgun (WGS) entry which is preliminary data.</text>
</comment>
<dbReference type="PANTHER" id="PTHR46720">
    <property type="entry name" value="HYDROXYLASE, PUTATIVE (AFU_ORTHOLOGUE AFUA_3G01460)-RELATED"/>
    <property type="match status" value="1"/>
</dbReference>
<evidence type="ECO:0000313" key="6">
    <source>
        <dbReference type="Proteomes" id="UP000193689"/>
    </source>
</evidence>
<evidence type="ECO:0000313" key="5">
    <source>
        <dbReference type="EMBL" id="ORY63469.1"/>
    </source>
</evidence>
<comment type="similarity">
    <text evidence="1">Belongs to the paxM FAD-dependent monooxygenase family.</text>
</comment>
<dbReference type="InterPro" id="IPR036188">
    <property type="entry name" value="FAD/NAD-bd_sf"/>
</dbReference>
<reference evidence="5 6" key="1">
    <citation type="submission" date="2016-07" db="EMBL/GenBank/DDBJ databases">
        <title>Pervasive Adenine N6-methylation of Active Genes in Fungi.</title>
        <authorList>
            <consortium name="DOE Joint Genome Institute"/>
            <person name="Mondo S.J."/>
            <person name="Dannebaum R.O."/>
            <person name="Kuo R.C."/>
            <person name="Labutti K."/>
            <person name="Haridas S."/>
            <person name="Kuo A."/>
            <person name="Salamov A."/>
            <person name="Ahrendt S.R."/>
            <person name="Lipzen A."/>
            <person name="Sullivan W."/>
            <person name="Andreopoulos W.B."/>
            <person name="Clum A."/>
            <person name="Lindquist E."/>
            <person name="Daum C."/>
            <person name="Ramamoorthy G.K."/>
            <person name="Gryganskyi A."/>
            <person name="Culley D."/>
            <person name="Magnuson J.K."/>
            <person name="James T.Y."/>
            <person name="O'Malley M.A."/>
            <person name="Stajich J.E."/>
            <person name="Spatafora J.W."/>
            <person name="Visel A."/>
            <person name="Grigoriev I.V."/>
        </authorList>
    </citation>
    <scope>NUCLEOTIDE SEQUENCE [LARGE SCALE GENOMIC DNA]</scope>
    <source>
        <strain evidence="5 6">CBS 129021</strain>
    </source>
</reference>